<reference evidence="1" key="1">
    <citation type="submission" date="2016-08" db="EMBL/GenBank/DDBJ databases">
        <authorList>
            <person name="Ngugi D.K."/>
            <person name="Miyake S."/>
            <person name="Stingl U."/>
        </authorList>
    </citation>
    <scope>NUCLEOTIDE SEQUENCE</scope>
    <source>
        <strain evidence="1">SCG-D08WGA-EpuloA1</strain>
    </source>
</reference>
<dbReference type="Proteomes" id="UP000188637">
    <property type="component" value="Unassembled WGS sequence"/>
</dbReference>
<name>A0ACC8XEU8_9FIRM</name>
<organism evidence="1 2">
    <name type="scientific">Candidatus Epulonipiscium fishelsonii</name>
    <dbReference type="NCBI Taxonomy" id="77094"/>
    <lineage>
        <taxon>Bacteria</taxon>
        <taxon>Bacillati</taxon>
        <taxon>Bacillota</taxon>
        <taxon>Clostridia</taxon>
        <taxon>Lachnospirales</taxon>
        <taxon>Lachnospiraceae</taxon>
        <taxon>Candidatus Epulonipiscium</taxon>
    </lineage>
</organism>
<proteinExistence type="predicted"/>
<gene>
    <name evidence="1" type="ORF">AN640_08065</name>
</gene>
<evidence type="ECO:0000313" key="1">
    <source>
        <dbReference type="EMBL" id="ONI41397.1"/>
    </source>
</evidence>
<sequence length="394" mass="44197">MIILGSTGSIGTQALDCIRKEKEQKVYGLSTNTQIELLEEQIKEFYPSAVCVVDKEKALLLKKRMQQQNIKLEIYAGAEGLIELVKMKQSHIVLNSIVGMAGLLPTIEAIKSGKDIALANKETLVVAGEIVMNLAKEHKKQIAPVDSEHSAIWQCLGGPYAVNKLILTASGGPFRDFTAKEQLATVTLEQALKHPNWTMGKKITIDSATLMNKGLEVIEAHYLFNVSPENIEVVVHKESIIHSMVEYKNGSIIAQLAMPDMRQAISYAIDALNKYRERDDYGYRECNYISKLDWKKIKKLSFDTPKRNLFPCLNFAYDALIKGGTMPAVLNASNEEAVAAFLERKISFVEIPKIIHQVMEKHICINKPDLYEILEADKWARNYTSKTVEKKVGI</sequence>
<dbReference type="EMBL" id="LJHD01000220">
    <property type="protein sequence ID" value="ONI41397.1"/>
    <property type="molecule type" value="Genomic_DNA"/>
</dbReference>
<protein>
    <submittedName>
        <fullName evidence="1">1-deoxy-D-xylulose-5-phosphate reductoisomerase</fullName>
    </submittedName>
</protein>
<evidence type="ECO:0000313" key="2">
    <source>
        <dbReference type="Proteomes" id="UP000188637"/>
    </source>
</evidence>
<accession>A0ACC8XEU8</accession>
<keyword evidence="2" id="KW-1185">Reference proteome</keyword>
<comment type="caution">
    <text evidence="1">The sequence shown here is derived from an EMBL/GenBank/DDBJ whole genome shotgun (WGS) entry which is preliminary data.</text>
</comment>